<reference evidence="1" key="2">
    <citation type="submission" date="2020-11" db="EMBL/GenBank/DDBJ databases">
        <authorList>
            <person name="McCartney M.A."/>
            <person name="Auch B."/>
            <person name="Kono T."/>
            <person name="Mallez S."/>
            <person name="Becker A."/>
            <person name="Gohl D.M."/>
            <person name="Silverstein K.A.T."/>
            <person name="Koren S."/>
            <person name="Bechman K.B."/>
            <person name="Herman A."/>
            <person name="Abrahante J.E."/>
            <person name="Garbe J."/>
        </authorList>
    </citation>
    <scope>NUCLEOTIDE SEQUENCE</scope>
    <source>
        <strain evidence="1">Duluth1</strain>
        <tissue evidence="1">Whole animal</tissue>
    </source>
</reference>
<sequence length="68" mass="8209">MQEREKWTFNTKYNLIGATLNKDKVRSHPIQHTTEVERQQIRLCVQPLVKTQETFHSFHLTSRYTHDI</sequence>
<reference evidence="1" key="1">
    <citation type="journal article" date="2019" name="bioRxiv">
        <title>The Genome of the Zebra Mussel, Dreissena polymorpha: A Resource for Invasive Species Research.</title>
        <authorList>
            <person name="McCartney M.A."/>
            <person name="Auch B."/>
            <person name="Kono T."/>
            <person name="Mallez S."/>
            <person name="Zhang Y."/>
            <person name="Obille A."/>
            <person name="Becker A."/>
            <person name="Abrahante J.E."/>
            <person name="Garbe J."/>
            <person name="Badalamenti J.P."/>
            <person name="Herman A."/>
            <person name="Mangelson H."/>
            <person name="Liachko I."/>
            <person name="Sullivan S."/>
            <person name="Sone E.D."/>
            <person name="Koren S."/>
            <person name="Silverstein K.A.T."/>
            <person name="Beckman K.B."/>
            <person name="Gohl D.M."/>
        </authorList>
    </citation>
    <scope>NUCLEOTIDE SEQUENCE</scope>
    <source>
        <strain evidence="1">Duluth1</strain>
        <tissue evidence="1">Whole animal</tissue>
    </source>
</reference>
<name>A0A9D4IUW1_DREPO</name>
<dbReference type="Proteomes" id="UP000828390">
    <property type="component" value="Unassembled WGS sequence"/>
</dbReference>
<keyword evidence="2" id="KW-1185">Reference proteome</keyword>
<accession>A0A9D4IUW1</accession>
<proteinExistence type="predicted"/>
<evidence type="ECO:0000313" key="2">
    <source>
        <dbReference type="Proteomes" id="UP000828390"/>
    </source>
</evidence>
<organism evidence="1 2">
    <name type="scientific">Dreissena polymorpha</name>
    <name type="common">Zebra mussel</name>
    <name type="synonym">Mytilus polymorpha</name>
    <dbReference type="NCBI Taxonomy" id="45954"/>
    <lineage>
        <taxon>Eukaryota</taxon>
        <taxon>Metazoa</taxon>
        <taxon>Spiralia</taxon>
        <taxon>Lophotrochozoa</taxon>
        <taxon>Mollusca</taxon>
        <taxon>Bivalvia</taxon>
        <taxon>Autobranchia</taxon>
        <taxon>Heteroconchia</taxon>
        <taxon>Euheterodonta</taxon>
        <taxon>Imparidentia</taxon>
        <taxon>Neoheterodontei</taxon>
        <taxon>Myida</taxon>
        <taxon>Dreissenoidea</taxon>
        <taxon>Dreissenidae</taxon>
        <taxon>Dreissena</taxon>
    </lineage>
</organism>
<gene>
    <name evidence="1" type="ORF">DPMN_163096</name>
</gene>
<dbReference type="AlphaFoldDB" id="A0A9D4IUW1"/>
<evidence type="ECO:0000313" key="1">
    <source>
        <dbReference type="EMBL" id="KAH3785013.1"/>
    </source>
</evidence>
<protein>
    <submittedName>
        <fullName evidence="1">Uncharacterized protein</fullName>
    </submittedName>
</protein>
<comment type="caution">
    <text evidence="1">The sequence shown here is derived from an EMBL/GenBank/DDBJ whole genome shotgun (WGS) entry which is preliminary data.</text>
</comment>
<dbReference type="EMBL" id="JAIWYP010000008">
    <property type="protein sequence ID" value="KAH3785013.1"/>
    <property type="molecule type" value="Genomic_DNA"/>
</dbReference>